<name>A0ABU2L732_9ACTN</name>
<feature type="region of interest" description="Disordered" evidence="1">
    <location>
        <begin position="28"/>
        <end position="50"/>
    </location>
</feature>
<evidence type="ECO:0000256" key="2">
    <source>
        <dbReference type="SAM" id="Phobius"/>
    </source>
</evidence>
<evidence type="ECO:0000256" key="1">
    <source>
        <dbReference type="SAM" id="MobiDB-lite"/>
    </source>
</evidence>
<dbReference type="RefSeq" id="WP_311630046.1">
    <property type="nucleotide sequence ID" value="NZ_JAVREN010000009.1"/>
</dbReference>
<accession>A0ABU2L732</accession>
<feature type="signal peptide" evidence="3">
    <location>
        <begin position="1"/>
        <end position="24"/>
    </location>
</feature>
<evidence type="ECO:0008006" key="6">
    <source>
        <dbReference type="Google" id="ProtNLM"/>
    </source>
</evidence>
<reference evidence="5" key="1">
    <citation type="submission" date="2023-07" db="EMBL/GenBank/DDBJ databases">
        <title>30 novel species of actinomycetes from the DSMZ collection.</title>
        <authorList>
            <person name="Nouioui I."/>
        </authorList>
    </citation>
    <scope>NUCLEOTIDE SEQUENCE [LARGE SCALE GENOMIC DNA]</scope>
    <source>
        <strain evidence="5">DSM 44917</strain>
    </source>
</reference>
<feature type="compositionally biased region" description="Basic and acidic residues" evidence="1">
    <location>
        <begin position="29"/>
        <end position="41"/>
    </location>
</feature>
<sequence>MRVWVGVVLAAAALMAVLVPSVAAAVANDEPRPAERSEPAPRRPAHAAQPTGQILPVLPLGAGLTCLGLGLGTLGYRLRRA</sequence>
<feature type="transmembrane region" description="Helical" evidence="2">
    <location>
        <begin position="54"/>
        <end position="76"/>
    </location>
</feature>
<evidence type="ECO:0000313" key="4">
    <source>
        <dbReference type="EMBL" id="MDT0307108.1"/>
    </source>
</evidence>
<keyword evidence="2" id="KW-0812">Transmembrane</keyword>
<evidence type="ECO:0000256" key="3">
    <source>
        <dbReference type="SAM" id="SignalP"/>
    </source>
</evidence>
<organism evidence="4 5">
    <name type="scientific">Streptomyces boetiae</name>
    <dbReference type="NCBI Taxonomy" id="3075541"/>
    <lineage>
        <taxon>Bacteria</taxon>
        <taxon>Bacillati</taxon>
        <taxon>Actinomycetota</taxon>
        <taxon>Actinomycetes</taxon>
        <taxon>Kitasatosporales</taxon>
        <taxon>Streptomycetaceae</taxon>
        <taxon>Streptomyces</taxon>
    </lineage>
</organism>
<keyword evidence="5" id="KW-1185">Reference proteome</keyword>
<dbReference type="Proteomes" id="UP001183388">
    <property type="component" value="Unassembled WGS sequence"/>
</dbReference>
<dbReference type="EMBL" id="JAVREN010000009">
    <property type="protein sequence ID" value="MDT0307108.1"/>
    <property type="molecule type" value="Genomic_DNA"/>
</dbReference>
<gene>
    <name evidence="4" type="ORF">RM780_09050</name>
</gene>
<keyword evidence="2" id="KW-0472">Membrane</keyword>
<keyword evidence="2" id="KW-1133">Transmembrane helix</keyword>
<proteinExistence type="predicted"/>
<comment type="caution">
    <text evidence="4">The sequence shown here is derived from an EMBL/GenBank/DDBJ whole genome shotgun (WGS) entry which is preliminary data.</text>
</comment>
<protein>
    <recommendedName>
        <fullName evidence="6">Gram-positive cocci surface proteins LPxTG domain-containing protein</fullName>
    </recommendedName>
</protein>
<feature type="chain" id="PRO_5046983005" description="Gram-positive cocci surface proteins LPxTG domain-containing protein" evidence="3">
    <location>
        <begin position="25"/>
        <end position="81"/>
    </location>
</feature>
<keyword evidence="3" id="KW-0732">Signal</keyword>
<evidence type="ECO:0000313" key="5">
    <source>
        <dbReference type="Proteomes" id="UP001183388"/>
    </source>
</evidence>